<feature type="compositionally biased region" description="Basic residues" evidence="1">
    <location>
        <begin position="1"/>
        <end position="10"/>
    </location>
</feature>
<evidence type="ECO:0000256" key="1">
    <source>
        <dbReference type="SAM" id="MobiDB-lite"/>
    </source>
</evidence>
<evidence type="ECO:0000313" key="3">
    <source>
        <dbReference type="Proteomes" id="UP000747542"/>
    </source>
</evidence>
<dbReference type="EMBL" id="JAHLQT010031643">
    <property type="protein sequence ID" value="KAG7160087.1"/>
    <property type="molecule type" value="Genomic_DNA"/>
</dbReference>
<feature type="region of interest" description="Disordered" evidence="1">
    <location>
        <begin position="1"/>
        <end position="21"/>
    </location>
</feature>
<dbReference type="AlphaFoldDB" id="A0A8J5MQY7"/>
<name>A0A8J5MQY7_HOMAM</name>
<gene>
    <name evidence="2" type="ORF">Hamer_G012621</name>
</gene>
<keyword evidence="3" id="KW-1185">Reference proteome</keyword>
<comment type="caution">
    <text evidence="2">The sequence shown here is derived from an EMBL/GenBank/DDBJ whole genome shotgun (WGS) entry which is preliminary data.</text>
</comment>
<dbReference type="Proteomes" id="UP000747542">
    <property type="component" value="Unassembled WGS sequence"/>
</dbReference>
<evidence type="ECO:0000313" key="2">
    <source>
        <dbReference type="EMBL" id="KAG7160087.1"/>
    </source>
</evidence>
<protein>
    <submittedName>
        <fullName evidence="2">Uncharacterized protein</fullName>
    </submittedName>
</protein>
<organism evidence="2 3">
    <name type="scientific">Homarus americanus</name>
    <name type="common">American lobster</name>
    <dbReference type="NCBI Taxonomy" id="6706"/>
    <lineage>
        <taxon>Eukaryota</taxon>
        <taxon>Metazoa</taxon>
        <taxon>Ecdysozoa</taxon>
        <taxon>Arthropoda</taxon>
        <taxon>Crustacea</taxon>
        <taxon>Multicrustacea</taxon>
        <taxon>Malacostraca</taxon>
        <taxon>Eumalacostraca</taxon>
        <taxon>Eucarida</taxon>
        <taxon>Decapoda</taxon>
        <taxon>Pleocyemata</taxon>
        <taxon>Astacidea</taxon>
        <taxon>Nephropoidea</taxon>
        <taxon>Nephropidae</taxon>
        <taxon>Homarus</taxon>
    </lineage>
</organism>
<sequence length="70" mass="7845">MSISCPKRKEKNQGSTTESHKNISITIQGCAADRNPDSCSYCTDNQRCSGGRGPDFCSHYRLYSHVECQR</sequence>
<proteinExistence type="predicted"/>
<accession>A0A8J5MQY7</accession>
<reference evidence="2" key="1">
    <citation type="journal article" date="2021" name="Sci. Adv.">
        <title>The American lobster genome reveals insights on longevity, neural, and immune adaptations.</title>
        <authorList>
            <person name="Polinski J.M."/>
            <person name="Zimin A.V."/>
            <person name="Clark K.F."/>
            <person name="Kohn A.B."/>
            <person name="Sadowski N."/>
            <person name="Timp W."/>
            <person name="Ptitsyn A."/>
            <person name="Khanna P."/>
            <person name="Romanova D.Y."/>
            <person name="Williams P."/>
            <person name="Greenwood S.J."/>
            <person name="Moroz L.L."/>
            <person name="Walt D.R."/>
            <person name="Bodnar A.G."/>
        </authorList>
    </citation>
    <scope>NUCLEOTIDE SEQUENCE</scope>
    <source>
        <strain evidence="2">GMGI-L3</strain>
    </source>
</reference>